<dbReference type="SUPFAM" id="SSF54637">
    <property type="entry name" value="Thioesterase/thiol ester dehydrase-isomerase"/>
    <property type="match status" value="1"/>
</dbReference>
<gene>
    <name evidence="2" type="ORF">SAMN05444171_5129</name>
</gene>
<protein>
    <submittedName>
        <fullName evidence="2">Acyl dehydratase</fullName>
    </submittedName>
</protein>
<dbReference type="OrthoDB" id="4235906at2"/>
<dbReference type="Gene3D" id="3.10.129.10">
    <property type="entry name" value="Hotdog Thioesterase"/>
    <property type="match status" value="1"/>
</dbReference>
<feature type="domain" description="MaoC-like" evidence="1">
    <location>
        <begin position="14"/>
        <end position="115"/>
    </location>
</feature>
<reference evidence="2 3" key="1">
    <citation type="submission" date="2016-10" db="EMBL/GenBank/DDBJ databases">
        <authorList>
            <person name="de Groot N.N."/>
        </authorList>
    </citation>
    <scope>NUCLEOTIDE SEQUENCE [LARGE SCALE GENOMIC DNA]</scope>
    <source>
        <strain evidence="2 3">GAS522</strain>
    </source>
</reference>
<evidence type="ECO:0000313" key="2">
    <source>
        <dbReference type="EMBL" id="SED77906.1"/>
    </source>
</evidence>
<dbReference type="Proteomes" id="UP000183208">
    <property type="component" value="Unassembled WGS sequence"/>
</dbReference>
<dbReference type="AlphaFoldDB" id="A0A1M7D2M9"/>
<dbReference type="InterPro" id="IPR029069">
    <property type="entry name" value="HotDog_dom_sf"/>
</dbReference>
<dbReference type="EMBL" id="FNTI01000001">
    <property type="protein sequence ID" value="SED77906.1"/>
    <property type="molecule type" value="Genomic_DNA"/>
</dbReference>
<dbReference type="Pfam" id="PF01575">
    <property type="entry name" value="MaoC_dehydratas"/>
    <property type="match status" value="1"/>
</dbReference>
<proteinExistence type="predicted"/>
<evidence type="ECO:0000313" key="3">
    <source>
        <dbReference type="Proteomes" id="UP000183208"/>
    </source>
</evidence>
<sequence>MLTDHCFKVGQRLTRPGPPLTLQAFTDFGALLGTDAPIHNDAAYAAKTQYGTVISQGPLLLACYETWLCELFGEATWSRTGRLTAKFLDPARIGETVTLEMVVGETVEGRAHFEVRVVCGERLLALGSAAIDLQ</sequence>
<name>A0A1M7D2M9_9BRAD</name>
<accession>A0A1M7D2M9</accession>
<evidence type="ECO:0000259" key="1">
    <source>
        <dbReference type="Pfam" id="PF01575"/>
    </source>
</evidence>
<dbReference type="InterPro" id="IPR002539">
    <property type="entry name" value="MaoC-like_dom"/>
</dbReference>
<organism evidence="2 3">
    <name type="scientific">Bradyrhizobium lablabi</name>
    <dbReference type="NCBI Taxonomy" id="722472"/>
    <lineage>
        <taxon>Bacteria</taxon>
        <taxon>Pseudomonadati</taxon>
        <taxon>Pseudomonadota</taxon>
        <taxon>Alphaproteobacteria</taxon>
        <taxon>Hyphomicrobiales</taxon>
        <taxon>Nitrobacteraceae</taxon>
        <taxon>Bradyrhizobium</taxon>
    </lineage>
</organism>
<dbReference type="CDD" id="cd03441">
    <property type="entry name" value="R_hydratase_like"/>
    <property type="match status" value="1"/>
</dbReference>